<dbReference type="Proteomes" id="UP001165083">
    <property type="component" value="Unassembled WGS sequence"/>
</dbReference>
<accession>A0A9W6TXG0</accession>
<proteinExistence type="predicted"/>
<evidence type="ECO:0000313" key="1">
    <source>
        <dbReference type="EMBL" id="GMF21490.1"/>
    </source>
</evidence>
<organism evidence="1 2">
    <name type="scientific">Phytophthora lilii</name>
    <dbReference type="NCBI Taxonomy" id="2077276"/>
    <lineage>
        <taxon>Eukaryota</taxon>
        <taxon>Sar</taxon>
        <taxon>Stramenopiles</taxon>
        <taxon>Oomycota</taxon>
        <taxon>Peronosporomycetes</taxon>
        <taxon>Peronosporales</taxon>
        <taxon>Peronosporaceae</taxon>
        <taxon>Phytophthora</taxon>
    </lineage>
</organism>
<dbReference type="AlphaFoldDB" id="A0A9W6TXG0"/>
<keyword evidence="2" id="KW-1185">Reference proteome</keyword>
<evidence type="ECO:0000313" key="2">
    <source>
        <dbReference type="Proteomes" id="UP001165083"/>
    </source>
</evidence>
<sequence length="196" mass="21997">MALTLVDFALAWVSIKDINHILSDITVLLQKIPTNHPLKSADYLEIALEMLDEDAQLSSDASLGAFSVRQNPDRAHGRSSQVHLDPTSEEVGMNILHLLPTMSILTKSPSTSFVTAATVAPAKPRAPRSLKKFFTSKQRKEYVQKTAQVLFTTEFAILIEFTEVIIPFIYSEYLAMISIILFESLADILTTRFLRW</sequence>
<name>A0A9W6TXG0_9STRA</name>
<comment type="caution">
    <text evidence="1">The sequence shown here is derived from an EMBL/GenBank/DDBJ whole genome shotgun (WGS) entry which is preliminary data.</text>
</comment>
<protein>
    <submittedName>
        <fullName evidence="1">Unnamed protein product</fullName>
    </submittedName>
</protein>
<dbReference type="OrthoDB" id="167593at2759"/>
<dbReference type="EMBL" id="BSXW01000409">
    <property type="protein sequence ID" value="GMF21490.1"/>
    <property type="molecule type" value="Genomic_DNA"/>
</dbReference>
<gene>
    <name evidence="1" type="ORF">Plil01_000848500</name>
</gene>
<reference evidence="1" key="1">
    <citation type="submission" date="2023-04" db="EMBL/GenBank/DDBJ databases">
        <title>Phytophthora lilii NBRC 32176.</title>
        <authorList>
            <person name="Ichikawa N."/>
            <person name="Sato H."/>
            <person name="Tonouchi N."/>
        </authorList>
    </citation>
    <scope>NUCLEOTIDE SEQUENCE</scope>
    <source>
        <strain evidence="1">NBRC 32176</strain>
    </source>
</reference>